<evidence type="ECO:0008006" key="3">
    <source>
        <dbReference type="Google" id="ProtNLM"/>
    </source>
</evidence>
<keyword evidence="1" id="KW-0472">Membrane</keyword>
<evidence type="ECO:0000256" key="1">
    <source>
        <dbReference type="SAM" id="Phobius"/>
    </source>
</evidence>
<keyword evidence="1" id="KW-1133">Transmembrane helix</keyword>
<accession>A0A075G8J2</accession>
<dbReference type="EMBL" id="KF900588">
    <property type="protein sequence ID" value="AIF00336.1"/>
    <property type="molecule type" value="Genomic_DNA"/>
</dbReference>
<sequence length="275" mass="29104">MMNSRICYVFLVIFVIAGTGITSAFAAPISIEADSDAYDHSSIITVTGQIADVDPNYLVVTLKSLAPNGNIAGVAQPEVNSDGSFVGTFNTSGYAWKNNGTYQITATYLGIDTTISIEIKDTVGTGMTAETAAAATIAETEAASIYEFPVGQIAYDITCSATSPSFIGNGDDSTLDIYIDATDDGVLTITLDESIIKPFDDGTFFVLVNNEENQDFVQEGNKLTIPCKVGDEKISIVGSWAIPEFGTIAVMILVVAIVSIIIVSAKTKLSLVPRY</sequence>
<reference evidence="2" key="1">
    <citation type="journal article" date="2014" name="Genome Biol. Evol.">
        <title>Pangenome evidence for extensive interdomain horizontal transfer affecting lineage core and shell genes in uncultured planktonic thaumarchaeota and euryarchaeota.</title>
        <authorList>
            <person name="Deschamps P."/>
            <person name="Zivanovic Y."/>
            <person name="Moreira D."/>
            <person name="Rodriguez-Valera F."/>
            <person name="Lopez-Garcia P."/>
        </authorList>
    </citation>
    <scope>NUCLEOTIDE SEQUENCE</scope>
</reference>
<keyword evidence="1" id="KW-0812">Transmembrane</keyword>
<protein>
    <recommendedName>
        <fullName evidence="3">PEFG-CTERM sorting domain-containing protein</fullName>
    </recommendedName>
</protein>
<feature type="transmembrane region" description="Helical" evidence="1">
    <location>
        <begin position="245"/>
        <end position="265"/>
    </location>
</feature>
<dbReference type="AlphaFoldDB" id="A0A075G8J2"/>
<evidence type="ECO:0000313" key="2">
    <source>
        <dbReference type="EMBL" id="AIF00336.1"/>
    </source>
</evidence>
<name>A0A075G8J2_9ARCH</name>
<proteinExistence type="predicted"/>
<organism evidence="2">
    <name type="scientific">uncultured marine thaumarchaeote KM3_130_G11</name>
    <dbReference type="NCBI Taxonomy" id="1456000"/>
    <lineage>
        <taxon>Archaea</taxon>
        <taxon>Nitrososphaerota</taxon>
        <taxon>environmental samples</taxon>
    </lineage>
</organism>
<dbReference type="NCBIfam" id="TIGR04296">
    <property type="entry name" value="PEFG-CTERM"/>
    <property type="match status" value="1"/>
</dbReference>
<dbReference type="InterPro" id="IPR027560">
    <property type="entry name" value="PEFG-CTERM"/>
</dbReference>